<dbReference type="InterPro" id="IPR015946">
    <property type="entry name" value="KH_dom-like_a/b"/>
</dbReference>
<dbReference type="OrthoDB" id="9811389at2"/>
<dbReference type="Pfam" id="PF02566">
    <property type="entry name" value="OsmC"/>
    <property type="match status" value="1"/>
</dbReference>
<gene>
    <name evidence="1" type="ORF">SAMN04488105_101363</name>
</gene>
<evidence type="ECO:0000313" key="2">
    <source>
        <dbReference type="Proteomes" id="UP000198994"/>
    </source>
</evidence>
<dbReference type="Gene3D" id="3.30.300.20">
    <property type="match status" value="1"/>
</dbReference>
<dbReference type="PANTHER" id="PTHR35368:SF1">
    <property type="entry name" value="HYDROPEROXIDE REDUCTASE"/>
    <property type="match status" value="1"/>
</dbReference>
<dbReference type="SUPFAM" id="SSF82784">
    <property type="entry name" value="OsmC-like"/>
    <property type="match status" value="1"/>
</dbReference>
<sequence length="192" mass="20521">MTTQTLEKPAKTAMNGVDVPTFLATLGVVGETPEIAKFTFRANGEWLSGTHSRTAFTGFHGAMQEMKHRREYDVECDHPQVLCGTDNAATPVELLLAALASCITAGIGNIASIRQVKLHAVETSVEGDVDLNGILGLDKTARNGFTGVRMAVTIRGDAPQEKLREIVEQSVARSAVFDVLRNGVPISVEMAG</sequence>
<dbReference type="AlphaFoldDB" id="A0A1G7AVL1"/>
<organism evidence="1 2">
    <name type="scientific">Salipiger thiooxidans</name>
    <dbReference type="NCBI Taxonomy" id="282683"/>
    <lineage>
        <taxon>Bacteria</taxon>
        <taxon>Pseudomonadati</taxon>
        <taxon>Pseudomonadota</taxon>
        <taxon>Alphaproteobacteria</taxon>
        <taxon>Rhodobacterales</taxon>
        <taxon>Roseobacteraceae</taxon>
        <taxon>Salipiger</taxon>
    </lineage>
</organism>
<evidence type="ECO:0000313" key="1">
    <source>
        <dbReference type="EMBL" id="SDE18045.1"/>
    </source>
</evidence>
<protein>
    <submittedName>
        <fullName evidence="1">Uncharacterized OsmC-related protein</fullName>
    </submittedName>
</protein>
<dbReference type="Proteomes" id="UP000198994">
    <property type="component" value="Unassembled WGS sequence"/>
</dbReference>
<dbReference type="STRING" id="282683.SAMN04488105_101363"/>
<keyword evidence="2" id="KW-1185">Reference proteome</keyword>
<dbReference type="InterPro" id="IPR003718">
    <property type="entry name" value="OsmC/Ohr_fam"/>
</dbReference>
<dbReference type="InterPro" id="IPR052924">
    <property type="entry name" value="OsmC/Ohr_hydroprdx_reductase"/>
</dbReference>
<proteinExistence type="predicted"/>
<dbReference type="PANTHER" id="PTHR35368">
    <property type="entry name" value="HYDROPEROXIDE REDUCTASE"/>
    <property type="match status" value="1"/>
</dbReference>
<name>A0A1G7AVL1_9RHOB</name>
<accession>A0A1G7AVL1</accession>
<dbReference type="RefSeq" id="WP_089954649.1">
    <property type="nucleotide sequence ID" value="NZ_FNAV01000001.1"/>
</dbReference>
<dbReference type="EMBL" id="FNAV01000001">
    <property type="protein sequence ID" value="SDE18045.1"/>
    <property type="molecule type" value="Genomic_DNA"/>
</dbReference>
<dbReference type="InterPro" id="IPR036102">
    <property type="entry name" value="OsmC/Ohrsf"/>
</dbReference>
<reference evidence="2" key="1">
    <citation type="submission" date="2016-10" db="EMBL/GenBank/DDBJ databases">
        <authorList>
            <person name="Varghese N."/>
            <person name="Submissions S."/>
        </authorList>
    </citation>
    <scope>NUCLEOTIDE SEQUENCE [LARGE SCALE GENOMIC DNA]</scope>
    <source>
        <strain evidence="2">DSM 10146</strain>
    </source>
</reference>